<feature type="region of interest" description="Disordered" evidence="1">
    <location>
        <begin position="1"/>
        <end position="31"/>
    </location>
</feature>
<gene>
    <name evidence="2" type="ORF">OBBRIDRAFT_888148</name>
</gene>
<sequence length="370" mass="41557">MSPSRSTRSSSSISIITAKSGRLSPRRQDTGNDDIVIAVMGPEKTGKPEFMKHFSSLPATLEPTAVEVWLSTRFLLDGRWVKLVHVPGFDEPDPLGRDAETLRDLASFLVSEYHAGRRLSGIIYTYNISDTRFDPHALRHRTMFQKICGRKVFRNVVIASTGRDRVDVNTAARRDEQYERLHFKPLLDEGASMHDYNGKLESAQAIIRRLLHNQPKSLHIQSELAEQEKSLADTEAGQEVVREMCATMARREDQIILDRKEIDQVLLSAQDVDKIAVAMLETDIQRKQSDIVRLQDARSMMLEFRAPAIVEGTDQPYFGMPLSPANDLESRPPAPAPVDAPSSSSSRRSHLRGMFNLRLFRASGDCSASE</sequence>
<name>A0A8E2DNH2_9APHY</name>
<dbReference type="OrthoDB" id="8954335at2759"/>
<protein>
    <submittedName>
        <fullName evidence="2">Uncharacterized protein</fullName>
    </submittedName>
</protein>
<evidence type="ECO:0000313" key="2">
    <source>
        <dbReference type="EMBL" id="OCH89848.1"/>
    </source>
</evidence>
<evidence type="ECO:0000256" key="1">
    <source>
        <dbReference type="SAM" id="MobiDB-lite"/>
    </source>
</evidence>
<feature type="region of interest" description="Disordered" evidence="1">
    <location>
        <begin position="317"/>
        <end position="350"/>
    </location>
</feature>
<proteinExistence type="predicted"/>
<evidence type="ECO:0000313" key="3">
    <source>
        <dbReference type="Proteomes" id="UP000250043"/>
    </source>
</evidence>
<dbReference type="SUPFAM" id="SSF52540">
    <property type="entry name" value="P-loop containing nucleoside triphosphate hydrolases"/>
    <property type="match status" value="1"/>
</dbReference>
<dbReference type="EMBL" id="KV722418">
    <property type="protein sequence ID" value="OCH89848.1"/>
    <property type="molecule type" value="Genomic_DNA"/>
</dbReference>
<keyword evidence="3" id="KW-1185">Reference proteome</keyword>
<organism evidence="2 3">
    <name type="scientific">Obba rivulosa</name>
    <dbReference type="NCBI Taxonomy" id="1052685"/>
    <lineage>
        <taxon>Eukaryota</taxon>
        <taxon>Fungi</taxon>
        <taxon>Dikarya</taxon>
        <taxon>Basidiomycota</taxon>
        <taxon>Agaricomycotina</taxon>
        <taxon>Agaricomycetes</taxon>
        <taxon>Polyporales</taxon>
        <taxon>Gelatoporiaceae</taxon>
        <taxon>Obba</taxon>
    </lineage>
</organism>
<dbReference type="Proteomes" id="UP000250043">
    <property type="component" value="Unassembled WGS sequence"/>
</dbReference>
<reference evidence="2 3" key="1">
    <citation type="submission" date="2016-07" db="EMBL/GenBank/DDBJ databases">
        <title>Draft genome of the white-rot fungus Obba rivulosa 3A-2.</title>
        <authorList>
            <consortium name="DOE Joint Genome Institute"/>
            <person name="Miettinen O."/>
            <person name="Riley R."/>
            <person name="Acob R."/>
            <person name="Barry K."/>
            <person name="Cullen D."/>
            <person name="De Vries R."/>
            <person name="Hainaut M."/>
            <person name="Hatakka A."/>
            <person name="Henrissat B."/>
            <person name="Hilden K."/>
            <person name="Kuo R."/>
            <person name="Labutti K."/>
            <person name="Lipzen A."/>
            <person name="Makela M.R."/>
            <person name="Sandor L."/>
            <person name="Spatafora J.W."/>
            <person name="Grigoriev I.V."/>
            <person name="Hibbett D.S."/>
        </authorList>
    </citation>
    <scope>NUCLEOTIDE SEQUENCE [LARGE SCALE GENOMIC DNA]</scope>
    <source>
        <strain evidence="2 3">3A-2</strain>
    </source>
</reference>
<dbReference type="Gene3D" id="3.40.50.300">
    <property type="entry name" value="P-loop containing nucleotide triphosphate hydrolases"/>
    <property type="match status" value="1"/>
</dbReference>
<dbReference type="AlphaFoldDB" id="A0A8E2DNH2"/>
<accession>A0A8E2DNH2</accession>
<dbReference type="InterPro" id="IPR027417">
    <property type="entry name" value="P-loop_NTPase"/>
</dbReference>
<feature type="compositionally biased region" description="Low complexity" evidence="1">
    <location>
        <begin position="1"/>
        <end position="17"/>
    </location>
</feature>